<feature type="signal peptide" evidence="1">
    <location>
        <begin position="1"/>
        <end position="34"/>
    </location>
</feature>
<dbReference type="Proteomes" id="UP000770015">
    <property type="component" value="Unassembled WGS sequence"/>
</dbReference>
<dbReference type="AlphaFoldDB" id="A0A9P9AAE8"/>
<evidence type="ECO:0000256" key="1">
    <source>
        <dbReference type="SAM" id="SignalP"/>
    </source>
</evidence>
<dbReference type="EMBL" id="JAGSXJ010000018">
    <property type="protein sequence ID" value="KAH6682287.1"/>
    <property type="molecule type" value="Genomic_DNA"/>
</dbReference>
<organism evidence="2 3">
    <name type="scientific">Plectosphaerella plurivora</name>
    <dbReference type="NCBI Taxonomy" id="936078"/>
    <lineage>
        <taxon>Eukaryota</taxon>
        <taxon>Fungi</taxon>
        <taxon>Dikarya</taxon>
        <taxon>Ascomycota</taxon>
        <taxon>Pezizomycotina</taxon>
        <taxon>Sordariomycetes</taxon>
        <taxon>Hypocreomycetidae</taxon>
        <taxon>Glomerellales</taxon>
        <taxon>Plectosphaerellaceae</taxon>
        <taxon>Plectosphaerella</taxon>
    </lineage>
</organism>
<name>A0A9P9AAE8_9PEZI</name>
<keyword evidence="3" id="KW-1185">Reference proteome</keyword>
<sequence length="416" mass="45206">MSRSLSKSPGTAFGPVLLILALFALALFVPQSHASPEEPSPAAEVELICHTENPADCYPKVFSPTHEFQVVHDDQVVPNGLHIRLDVTTGIKTAKINDPDEQHPELEGLPVDKAIVTVEGEEAEDEPLFLKGAPVYEMFGKVKPPQQESGEFYSNLEFVRKGPGGTDLPFDEVLEFLEDIAHDIYYGGKIAETPATIKALLCLMVEPQATVAEGVKPRGQQAASIVAAALRNNPSAAENVGTAWAAMMDSKCGENLPLRQALYGSFSPQGALTESDVPVAAARAKAHVAAFASLLRNADVRRDFLAHGGMSRLVETLMPTVPAWDAVQRKVGNLLLDNFLDEELGAATGEWPAFRASEADKDKRAAARTADEVWLTALRDVRDRNGSKKSHWSVDVLRRLEALHQKQLKALPKEDL</sequence>
<reference evidence="2" key="1">
    <citation type="journal article" date="2021" name="Nat. Commun.">
        <title>Genetic determinants of endophytism in the Arabidopsis root mycobiome.</title>
        <authorList>
            <person name="Mesny F."/>
            <person name="Miyauchi S."/>
            <person name="Thiergart T."/>
            <person name="Pickel B."/>
            <person name="Atanasova L."/>
            <person name="Karlsson M."/>
            <person name="Huettel B."/>
            <person name="Barry K.W."/>
            <person name="Haridas S."/>
            <person name="Chen C."/>
            <person name="Bauer D."/>
            <person name="Andreopoulos W."/>
            <person name="Pangilinan J."/>
            <person name="LaButti K."/>
            <person name="Riley R."/>
            <person name="Lipzen A."/>
            <person name="Clum A."/>
            <person name="Drula E."/>
            <person name="Henrissat B."/>
            <person name="Kohler A."/>
            <person name="Grigoriev I.V."/>
            <person name="Martin F.M."/>
            <person name="Hacquard S."/>
        </authorList>
    </citation>
    <scope>NUCLEOTIDE SEQUENCE</scope>
    <source>
        <strain evidence="2">MPI-SDFR-AT-0117</strain>
    </source>
</reference>
<dbReference type="OrthoDB" id="448649at2759"/>
<dbReference type="InterPro" id="IPR011989">
    <property type="entry name" value="ARM-like"/>
</dbReference>
<keyword evidence="1" id="KW-0732">Signal</keyword>
<protein>
    <submittedName>
        <fullName evidence="2">Nucleotide exchange factor SIL1</fullName>
    </submittedName>
</protein>
<accession>A0A9P9AAE8</accession>
<evidence type="ECO:0000313" key="3">
    <source>
        <dbReference type="Proteomes" id="UP000770015"/>
    </source>
</evidence>
<evidence type="ECO:0000313" key="2">
    <source>
        <dbReference type="EMBL" id="KAH6682287.1"/>
    </source>
</evidence>
<proteinExistence type="predicted"/>
<comment type="caution">
    <text evidence="2">The sequence shown here is derived from an EMBL/GenBank/DDBJ whole genome shotgun (WGS) entry which is preliminary data.</text>
</comment>
<gene>
    <name evidence="2" type="ORF">F5X68DRAFT_137604</name>
</gene>
<dbReference type="Gene3D" id="1.25.10.10">
    <property type="entry name" value="Leucine-rich Repeat Variant"/>
    <property type="match status" value="1"/>
</dbReference>
<feature type="chain" id="PRO_5040389814" evidence="1">
    <location>
        <begin position="35"/>
        <end position="416"/>
    </location>
</feature>